<proteinExistence type="predicted"/>
<evidence type="ECO:0000313" key="2">
    <source>
        <dbReference type="Proteomes" id="UP000176294"/>
    </source>
</evidence>
<dbReference type="OrthoDB" id="882721at2"/>
<protein>
    <submittedName>
        <fullName evidence="1">Uncharacterized protein</fullName>
    </submittedName>
</protein>
<comment type="caution">
    <text evidence="1">The sequence shown here is derived from an EMBL/GenBank/DDBJ whole genome shotgun (WGS) entry which is preliminary data.</text>
</comment>
<evidence type="ECO:0000313" key="1">
    <source>
        <dbReference type="EMBL" id="OGX82713.1"/>
    </source>
</evidence>
<sequence>MSTSVLGERLTQLRAVMVAKSLAPDNWSLTRVAQEIGIPLAALIELEDTGHGSAEVLAAVLRCYQDRDVDVAWVLAPDNADIPLHGSRGTVPDEKRPPLSPPLADLRQLLPPLLAALAAGPTLPPEALHARVTQLRQVALDVLNHLVPPRRVGRTEADLRAWHKFFPPVPAQSTGWHAVGLFTVPYHYVDAGAFLPRCGEDVPYRAYNPVLEEVPNSDKCGTCRSRVDEMSSSFAQPQTENGP</sequence>
<accession>A0A1G1SVQ9</accession>
<dbReference type="Proteomes" id="UP000176294">
    <property type="component" value="Unassembled WGS sequence"/>
</dbReference>
<name>A0A1G1SVQ9_9BACT</name>
<dbReference type="AlphaFoldDB" id="A0A1G1SVQ9"/>
<dbReference type="RefSeq" id="WP_070729770.1">
    <property type="nucleotide sequence ID" value="NZ_MDZB01000141.1"/>
</dbReference>
<organism evidence="1 2">
    <name type="scientific">Hymenobacter lapidarius</name>
    <dbReference type="NCBI Taxonomy" id="1908237"/>
    <lineage>
        <taxon>Bacteria</taxon>
        <taxon>Pseudomonadati</taxon>
        <taxon>Bacteroidota</taxon>
        <taxon>Cytophagia</taxon>
        <taxon>Cytophagales</taxon>
        <taxon>Hymenobacteraceae</taxon>
        <taxon>Hymenobacter</taxon>
    </lineage>
</organism>
<keyword evidence="2" id="KW-1185">Reference proteome</keyword>
<reference evidence="1 2" key="1">
    <citation type="submission" date="2016-08" db="EMBL/GenBank/DDBJ databases">
        <title>Hymenobacter coccineus sp. nov., Hymenobacter lapidarius sp. nov. and Hymenobacter glacialis sp. nov., isolated from Antarctic soil.</title>
        <authorList>
            <person name="Sedlacek I."/>
            <person name="Kralova S."/>
            <person name="Kyrova K."/>
            <person name="Maslanova I."/>
            <person name="Stankova E."/>
            <person name="Vrbovska V."/>
            <person name="Nemec M."/>
            <person name="Bartak M."/>
            <person name="Svec P."/>
            <person name="Busse H.-J."/>
            <person name="Pantucek R."/>
        </authorList>
    </citation>
    <scope>NUCLEOTIDE SEQUENCE [LARGE SCALE GENOMIC DNA]</scope>
    <source>
        <strain evidence="1 2">CCM 8643</strain>
    </source>
</reference>
<gene>
    <name evidence="1" type="ORF">BEN47_18315</name>
</gene>
<dbReference type="EMBL" id="MDZB01000141">
    <property type="protein sequence ID" value="OGX82713.1"/>
    <property type="molecule type" value="Genomic_DNA"/>
</dbReference>